<organism evidence="8 9">
    <name type="scientific">Araneus ventricosus</name>
    <name type="common">Orbweaver spider</name>
    <name type="synonym">Epeira ventricosa</name>
    <dbReference type="NCBI Taxonomy" id="182803"/>
    <lineage>
        <taxon>Eukaryota</taxon>
        <taxon>Metazoa</taxon>
        <taxon>Ecdysozoa</taxon>
        <taxon>Arthropoda</taxon>
        <taxon>Chelicerata</taxon>
        <taxon>Arachnida</taxon>
        <taxon>Araneae</taxon>
        <taxon>Araneomorphae</taxon>
        <taxon>Entelegynae</taxon>
        <taxon>Araneoidea</taxon>
        <taxon>Araneidae</taxon>
        <taxon>Araneus</taxon>
    </lineage>
</organism>
<keyword evidence="6" id="KW-0325">Glycoprotein</keyword>
<proteinExistence type="predicted"/>
<sequence>MFAIDSLIKFFCCVSGRPRREVEAETPDLCQDATIDAVTTTEDRRTYLFKGDYYWELIGLQVTRIADGYPRKISEDWGGLPGNLDAALTWANGNTFFFKENEYWSFINKKMDSGYPKEISVGFEGIPNNIDAVFVWSGNGKTYFFKGSEYWRYIEPNEPPISTSYPLLISTWEGLPNNIDAALHWDNKETFFFKGKSYYRFDDELSSVAKDDRFPPYPRPTSVWWFDCQEQSTSNEDLTTVSLDGDDMHPTNIGEDDNIRTSTQITMETDYLDSSEKLDVDLQQDGGDDLTTPSSRNEVLDTNSAASSCASLLLSLLLVAIL</sequence>
<accession>A0A4Y2IU88</accession>
<keyword evidence="4" id="KW-0677">Repeat</keyword>
<evidence type="ECO:0000256" key="2">
    <source>
        <dbReference type="ARBA" id="ARBA00022525"/>
    </source>
</evidence>
<evidence type="ECO:0000256" key="4">
    <source>
        <dbReference type="ARBA" id="ARBA00022737"/>
    </source>
</evidence>
<dbReference type="PANTHER" id="PTHR22917">
    <property type="entry name" value="HEMOPEXIN DOMAIN-CONTAINING PROTEIN"/>
    <property type="match status" value="1"/>
</dbReference>
<keyword evidence="3" id="KW-0732">Signal</keyword>
<dbReference type="InterPro" id="IPR036375">
    <property type="entry name" value="Hemopexin-like_dom_sf"/>
</dbReference>
<evidence type="ECO:0000256" key="7">
    <source>
        <dbReference type="PROSITE-ProRule" id="PRU01011"/>
    </source>
</evidence>
<dbReference type="InterPro" id="IPR018486">
    <property type="entry name" value="Hemopexin_CS"/>
</dbReference>
<dbReference type="AlphaFoldDB" id="A0A4Y2IU88"/>
<dbReference type="InterPro" id="IPR051298">
    <property type="entry name" value="Heme_transport/Cell_adhesion"/>
</dbReference>
<feature type="repeat" description="Hemopexin" evidence="7">
    <location>
        <begin position="177"/>
        <end position="228"/>
    </location>
</feature>
<evidence type="ECO:0000256" key="3">
    <source>
        <dbReference type="ARBA" id="ARBA00022729"/>
    </source>
</evidence>
<dbReference type="Pfam" id="PF00045">
    <property type="entry name" value="Hemopexin"/>
    <property type="match status" value="4"/>
</dbReference>
<evidence type="ECO:0000313" key="9">
    <source>
        <dbReference type="Proteomes" id="UP000499080"/>
    </source>
</evidence>
<keyword evidence="5" id="KW-1015">Disulfide bond</keyword>
<keyword evidence="9" id="KW-1185">Reference proteome</keyword>
<dbReference type="GO" id="GO:0005576">
    <property type="term" value="C:extracellular region"/>
    <property type="evidence" value="ECO:0007669"/>
    <property type="project" value="UniProtKB-SubCell"/>
</dbReference>
<evidence type="ECO:0000256" key="1">
    <source>
        <dbReference type="ARBA" id="ARBA00004613"/>
    </source>
</evidence>
<feature type="repeat" description="Hemopexin" evidence="7">
    <location>
        <begin position="32"/>
        <end position="80"/>
    </location>
</feature>
<evidence type="ECO:0000256" key="5">
    <source>
        <dbReference type="ARBA" id="ARBA00023157"/>
    </source>
</evidence>
<comment type="subcellular location">
    <subcellularLocation>
        <location evidence="1">Secreted</location>
    </subcellularLocation>
</comment>
<feature type="repeat" description="Hemopexin" evidence="7">
    <location>
        <begin position="81"/>
        <end position="126"/>
    </location>
</feature>
<dbReference type="PROSITE" id="PS51642">
    <property type="entry name" value="HEMOPEXIN_2"/>
    <property type="match status" value="4"/>
</dbReference>
<feature type="repeat" description="Hemopexin" evidence="7">
    <location>
        <begin position="127"/>
        <end position="176"/>
    </location>
</feature>
<dbReference type="Proteomes" id="UP000499080">
    <property type="component" value="Unassembled WGS sequence"/>
</dbReference>
<dbReference type="InterPro" id="IPR000585">
    <property type="entry name" value="Hemopexin-like_dom"/>
</dbReference>
<gene>
    <name evidence="8" type="primary">MMP16_2</name>
    <name evidence="8" type="ORF">AVEN_33427_1</name>
</gene>
<dbReference type="Gene3D" id="2.110.10.10">
    <property type="entry name" value="Hemopexin-like domain"/>
    <property type="match status" value="1"/>
</dbReference>
<reference evidence="8 9" key="1">
    <citation type="journal article" date="2019" name="Sci. Rep.">
        <title>Orb-weaving spider Araneus ventricosus genome elucidates the spidroin gene catalogue.</title>
        <authorList>
            <person name="Kono N."/>
            <person name="Nakamura H."/>
            <person name="Ohtoshi R."/>
            <person name="Moran D.A.P."/>
            <person name="Shinohara A."/>
            <person name="Yoshida Y."/>
            <person name="Fujiwara M."/>
            <person name="Mori M."/>
            <person name="Tomita M."/>
            <person name="Arakawa K."/>
        </authorList>
    </citation>
    <scope>NUCLEOTIDE SEQUENCE [LARGE SCALE GENOMIC DNA]</scope>
</reference>
<dbReference type="OrthoDB" id="406838at2759"/>
<dbReference type="FunFam" id="2.110.10.10:FF:000007">
    <property type="entry name" value="stromelysin-3 isoform X2"/>
    <property type="match status" value="1"/>
</dbReference>
<keyword evidence="2" id="KW-0964">Secreted</keyword>
<dbReference type="SMART" id="SM00120">
    <property type="entry name" value="HX"/>
    <property type="match status" value="4"/>
</dbReference>
<dbReference type="InterPro" id="IPR018487">
    <property type="entry name" value="Hemopexin-like_repeat"/>
</dbReference>
<evidence type="ECO:0000256" key="6">
    <source>
        <dbReference type="ARBA" id="ARBA00023180"/>
    </source>
</evidence>
<protein>
    <submittedName>
        <fullName evidence="8">Matrix metalloproteinase-16</fullName>
    </submittedName>
</protein>
<evidence type="ECO:0000313" key="8">
    <source>
        <dbReference type="EMBL" id="GBM80819.1"/>
    </source>
</evidence>
<dbReference type="PROSITE" id="PS00024">
    <property type="entry name" value="HEMOPEXIN"/>
    <property type="match status" value="1"/>
</dbReference>
<dbReference type="EMBL" id="BGPR01002906">
    <property type="protein sequence ID" value="GBM80819.1"/>
    <property type="molecule type" value="Genomic_DNA"/>
</dbReference>
<dbReference type="SUPFAM" id="SSF50923">
    <property type="entry name" value="Hemopexin-like domain"/>
    <property type="match status" value="1"/>
</dbReference>
<comment type="caution">
    <text evidence="8">The sequence shown here is derived from an EMBL/GenBank/DDBJ whole genome shotgun (WGS) entry which is preliminary data.</text>
</comment>
<name>A0A4Y2IU88_ARAVE</name>
<dbReference type="PANTHER" id="PTHR22917:SF6">
    <property type="entry name" value="EG:8D8.2 PROTEIN-RELATED"/>
    <property type="match status" value="1"/>
</dbReference>
<dbReference type="CDD" id="cd00094">
    <property type="entry name" value="HX"/>
    <property type="match status" value="1"/>
</dbReference>